<evidence type="ECO:0000256" key="6">
    <source>
        <dbReference type="SAM" id="MobiDB-lite"/>
    </source>
</evidence>
<keyword evidence="1" id="KW-0479">Metal-binding</keyword>
<dbReference type="PROSITE" id="PS00518">
    <property type="entry name" value="ZF_RING_1"/>
    <property type="match status" value="1"/>
</dbReference>
<evidence type="ECO:0000259" key="7">
    <source>
        <dbReference type="PROSITE" id="PS50089"/>
    </source>
</evidence>
<evidence type="ECO:0000256" key="4">
    <source>
        <dbReference type="PROSITE-ProRule" id="PRU00175"/>
    </source>
</evidence>
<dbReference type="SMART" id="SM00184">
    <property type="entry name" value="RING"/>
    <property type="match status" value="1"/>
</dbReference>
<feature type="coiled-coil region" evidence="5">
    <location>
        <begin position="142"/>
        <end position="209"/>
    </location>
</feature>
<evidence type="ECO:0000313" key="9">
    <source>
        <dbReference type="Proteomes" id="UP001146793"/>
    </source>
</evidence>
<keyword evidence="2 4" id="KW-0863">Zinc-finger</keyword>
<name>A0AAV7YT09_9EUKA</name>
<evidence type="ECO:0000313" key="8">
    <source>
        <dbReference type="EMBL" id="KAJ3432584.1"/>
    </source>
</evidence>
<feature type="region of interest" description="Disordered" evidence="6">
    <location>
        <begin position="274"/>
        <end position="353"/>
    </location>
</feature>
<feature type="compositionally biased region" description="Polar residues" evidence="6">
    <location>
        <begin position="280"/>
        <end position="289"/>
    </location>
</feature>
<reference evidence="8" key="1">
    <citation type="submission" date="2022-08" db="EMBL/GenBank/DDBJ databases">
        <title>Novel sulphate-reducing endosymbionts in the free-living metamonad Anaeramoeba.</title>
        <authorList>
            <person name="Jerlstrom-Hultqvist J."/>
            <person name="Cepicka I."/>
            <person name="Gallot-Lavallee L."/>
            <person name="Salas-Leiva D."/>
            <person name="Curtis B.A."/>
            <person name="Zahonova K."/>
            <person name="Pipaliya S."/>
            <person name="Dacks J."/>
            <person name="Roger A.J."/>
        </authorList>
    </citation>
    <scope>NUCLEOTIDE SEQUENCE</scope>
    <source>
        <strain evidence="8">Busselton2</strain>
    </source>
</reference>
<dbReference type="InterPro" id="IPR001841">
    <property type="entry name" value="Znf_RING"/>
</dbReference>
<evidence type="ECO:0000256" key="1">
    <source>
        <dbReference type="ARBA" id="ARBA00022723"/>
    </source>
</evidence>
<feature type="compositionally biased region" description="Basic residues" evidence="6">
    <location>
        <begin position="336"/>
        <end position="350"/>
    </location>
</feature>
<sequence>MQNNTTQQNCCICLEKIKVRGRTSCCEHNFCFDCILKWSKIENVCPICRKSFINLYKTKRPFSFNCKIVETINVSPKKQSVKLTEEENIGSFIESDPSDDDDDKEYSDDDYGIDLGISINTYITVDNQQGRCRRSSRLANIEKKKQRKLEKVNKNLFNVEKQCEKKQIEPPTSQILLDKFIQKPNHSNLNKKKKEKNKQKKKRKNHNDLNFFIPHIHFEDEKSNSSYRNKKKSSILNQKNERVTQLNYLIIEKKRKKKPLLKNYSQNHQLFYTFKRDKNNTNPLRNLTNQRKRKLDILSQNKDKVARRRDGDSIGGSRTGREPTDKNTNKNQIKNKLQKKKQPIKKRHLKNSNSYQQFFNFKNQNRIFTKRKSLNFIITTKQNSQPPSFKSYLTPHKKKKIRSLELFHPFNLKK</sequence>
<dbReference type="SUPFAM" id="SSF57850">
    <property type="entry name" value="RING/U-box"/>
    <property type="match status" value="1"/>
</dbReference>
<evidence type="ECO:0000256" key="2">
    <source>
        <dbReference type="ARBA" id="ARBA00022771"/>
    </source>
</evidence>
<dbReference type="PANTHER" id="PTHR47177:SF3">
    <property type="entry name" value="F18C1.6 PROTEIN"/>
    <property type="match status" value="1"/>
</dbReference>
<dbReference type="AlphaFoldDB" id="A0AAV7YT09"/>
<dbReference type="EMBL" id="JANTQA010000047">
    <property type="protein sequence ID" value="KAJ3432584.1"/>
    <property type="molecule type" value="Genomic_DNA"/>
</dbReference>
<dbReference type="Pfam" id="PF13639">
    <property type="entry name" value="zf-RING_2"/>
    <property type="match status" value="1"/>
</dbReference>
<evidence type="ECO:0000256" key="3">
    <source>
        <dbReference type="ARBA" id="ARBA00022833"/>
    </source>
</evidence>
<accession>A0AAV7YT09</accession>
<keyword evidence="5" id="KW-0175">Coiled coil</keyword>
<dbReference type="Proteomes" id="UP001146793">
    <property type="component" value="Unassembled WGS sequence"/>
</dbReference>
<feature type="compositionally biased region" description="Basic and acidic residues" evidence="6">
    <location>
        <begin position="319"/>
        <end position="328"/>
    </location>
</feature>
<protein>
    <recommendedName>
        <fullName evidence="7">RING-type domain-containing protein</fullName>
    </recommendedName>
</protein>
<dbReference type="GO" id="GO:0008270">
    <property type="term" value="F:zinc ion binding"/>
    <property type="evidence" value="ECO:0007669"/>
    <property type="project" value="UniProtKB-KW"/>
</dbReference>
<gene>
    <name evidence="8" type="ORF">M0812_21526</name>
</gene>
<comment type="caution">
    <text evidence="8">The sequence shown here is derived from an EMBL/GenBank/DDBJ whole genome shotgun (WGS) entry which is preliminary data.</text>
</comment>
<dbReference type="PROSITE" id="PS50089">
    <property type="entry name" value="ZF_RING_2"/>
    <property type="match status" value="1"/>
</dbReference>
<dbReference type="InterPro" id="IPR013083">
    <property type="entry name" value="Znf_RING/FYVE/PHD"/>
</dbReference>
<dbReference type="Gene3D" id="3.30.40.10">
    <property type="entry name" value="Zinc/RING finger domain, C3HC4 (zinc finger)"/>
    <property type="match status" value="1"/>
</dbReference>
<feature type="domain" description="RING-type" evidence="7">
    <location>
        <begin position="10"/>
        <end position="49"/>
    </location>
</feature>
<keyword evidence="3" id="KW-0862">Zinc</keyword>
<dbReference type="InterPro" id="IPR017907">
    <property type="entry name" value="Znf_RING_CS"/>
</dbReference>
<organism evidence="8 9">
    <name type="scientific">Anaeramoeba flamelloides</name>
    <dbReference type="NCBI Taxonomy" id="1746091"/>
    <lineage>
        <taxon>Eukaryota</taxon>
        <taxon>Metamonada</taxon>
        <taxon>Anaeramoebidae</taxon>
        <taxon>Anaeramoeba</taxon>
    </lineage>
</organism>
<proteinExistence type="predicted"/>
<evidence type="ECO:0000256" key="5">
    <source>
        <dbReference type="SAM" id="Coils"/>
    </source>
</evidence>
<dbReference type="PANTHER" id="PTHR47177">
    <property type="entry name" value="F18C1.6 PROTEIN"/>
    <property type="match status" value="1"/>
</dbReference>
<feature type="compositionally biased region" description="Basic and acidic residues" evidence="6">
    <location>
        <begin position="301"/>
        <end position="312"/>
    </location>
</feature>